<sequence length="466" mass="50893">MLDLTGRTGPLHERLASALRSAIRTGQLPSGITLPPSRTLANDLGCSRWVVTEAYGRLVSEGFLQARTGSGTRVQGDVGTIDPAGTAEPGTPVPRPTSYRYDMLPGVADLRAFPRQRWAEAVRAATTTMVYDDLWYADDNGLPLLRRRLAEYLIRCRGALVTPKDVIVTSGTTNGLAQAFRTLRHAGFTSVAVENPSWQRPWWAAREVGLRVVPIPVDDGGLQVEKIIGRKELRAVLVTPAHQFPTGVSLAPERRRQLLEWLHHVDGVLLEDDYDAEFRYDRLPVPTVQGMDPARVFLFGSVSKTLAPAVGLGWMALPPRWRALVRVANPAASGPSPLTQAAFAHFVTSGGFDRHLRDSRRRLRTRRDALVAALRQRLPEFPVTGIAAGLHLVLELGTAHAGRVPALLARLGRAGVRLSDLDTFRSEPAPHRPGLVLGYGNLTDSVIDEAVAQLATTIDGDARNHR</sequence>
<dbReference type="CDD" id="cd00609">
    <property type="entry name" value="AAT_like"/>
    <property type="match status" value="1"/>
</dbReference>
<dbReference type="InterPro" id="IPR015421">
    <property type="entry name" value="PyrdxlP-dep_Trfase_major"/>
</dbReference>
<dbReference type="InterPro" id="IPR051446">
    <property type="entry name" value="HTH_trans_reg/aminotransferase"/>
</dbReference>
<protein>
    <submittedName>
        <fullName evidence="8">PLP-dependent aminotransferase family protein</fullName>
    </submittedName>
</protein>
<organism evidence="8 9">
    <name type="scientific">Micromonospora sonneratiae</name>
    <dbReference type="NCBI Taxonomy" id="1184706"/>
    <lineage>
        <taxon>Bacteria</taxon>
        <taxon>Bacillati</taxon>
        <taxon>Actinomycetota</taxon>
        <taxon>Actinomycetes</taxon>
        <taxon>Micromonosporales</taxon>
        <taxon>Micromonosporaceae</taxon>
        <taxon>Micromonospora</taxon>
    </lineage>
</organism>
<evidence type="ECO:0000256" key="5">
    <source>
        <dbReference type="ARBA" id="ARBA00023163"/>
    </source>
</evidence>
<proteinExistence type="inferred from homology"/>
<dbReference type="SMART" id="SM00345">
    <property type="entry name" value="HTH_GNTR"/>
    <property type="match status" value="1"/>
</dbReference>
<dbReference type="InterPro" id="IPR000524">
    <property type="entry name" value="Tscrpt_reg_HTH_GntR"/>
</dbReference>
<dbReference type="Gene3D" id="1.10.10.10">
    <property type="entry name" value="Winged helix-like DNA-binding domain superfamily/Winged helix DNA-binding domain"/>
    <property type="match status" value="1"/>
</dbReference>
<name>A0ABW3Y525_9ACTN</name>
<keyword evidence="3" id="KW-0805">Transcription regulation</keyword>
<evidence type="ECO:0000256" key="3">
    <source>
        <dbReference type="ARBA" id="ARBA00023015"/>
    </source>
</evidence>
<dbReference type="PANTHER" id="PTHR46577:SF1">
    <property type="entry name" value="HTH-TYPE TRANSCRIPTIONAL REGULATORY PROTEIN GABR"/>
    <property type="match status" value="1"/>
</dbReference>
<dbReference type="Proteomes" id="UP001597260">
    <property type="component" value="Unassembled WGS sequence"/>
</dbReference>
<dbReference type="RefSeq" id="WP_377565393.1">
    <property type="nucleotide sequence ID" value="NZ_JBHTMP010000001.1"/>
</dbReference>
<dbReference type="SUPFAM" id="SSF53383">
    <property type="entry name" value="PLP-dependent transferases"/>
    <property type="match status" value="1"/>
</dbReference>
<feature type="region of interest" description="Disordered" evidence="6">
    <location>
        <begin position="74"/>
        <end position="96"/>
    </location>
</feature>
<dbReference type="Pfam" id="PF00155">
    <property type="entry name" value="Aminotran_1_2"/>
    <property type="match status" value="1"/>
</dbReference>
<evidence type="ECO:0000313" key="8">
    <source>
        <dbReference type="EMBL" id="MFD1319512.1"/>
    </source>
</evidence>
<keyword evidence="2" id="KW-0663">Pyridoxal phosphate</keyword>
<keyword evidence="8" id="KW-0032">Aminotransferase</keyword>
<dbReference type="InterPro" id="IPR036390">
    <property type="entry name" value="WH_DNA-bd_sf"/>
</dbReference>
<evidence type="ECO:0000256" key="4">
    <source>
        <dbReference type="ARBA" id="ARBA00023125"/>
    </source>
</evidence>
<accession>A0ABW3Y525</accession>
<keyword evidence="4" id="KW-0238">DNA-binding</keyword>
<gene>
    <name evidence="8" type="ORF">ACFQ4H_00125</name>
</gene>
<reference evidence="9" key="1">
    <citation type="journal article" date="2019" name="Int. J. Syst. Evol. Microbiol.">
        <title>The Global Catalogue of Microorganisms (GCM) 10K type strain sequencing project: providing services to taxonomists for standard genome sequencing and annotation.</title>
        <authorList>
            <consortium name="The Broad Institute Genomics Platform"/>
            <consortium name="The Broad Institute Genome Sequencing Center for Infectious Disease"/>
            <person name="Wu L."/>
            <person name="Ma J."/>
        </authorList>
    </citation>
    <scope>NUCLEOTIDE SEQUENCE [LARGE SCALE GENOMIC DNA]</scope>
    <source>
        <strain evidence="9">JCM 31037</strain>
    </source>
</reference>
<evidence type="ECO:0000256" key="1">
    <source>
        <dbReference type="ARBA" id="ARBA00005384"/>
    </source>
</evidence>
<dbReference type="InterPro" id="IPR004839">
    <property type="entry name" value="Aminotransferase_I/II_large"/>
</dbReference>
<evidence type="ECO:0000256" key="2">
    <source>
        <dbReference type="ARBA" id="ARBA00022898"/>
    </source>
</evidence>
<dbReference type="CDD" id="cd07377">
    <property type="entry name" value="WHTH_GntR"/>
    <property type="match status" value="1"/>
</dbReference>
<dbReference type="GO" id="GO:0008483">
    <property type="term" value="F:transaminase activity"/>
    <property type="evidence" value="ECO:0007669"/>
    <property type="project" value="UniProtKB-KW"/>
</dbReference>
<dbReference type="InterPro" id="IPR036388">
    <property type="entry name" value="WH-like_DNA-bd_sf"/>
</dbReference>
<dbReference type="PROSITE" id="PS50949">
    <property type="entry name" value="HTH_GNTR"/>
    <property type="match status" value="1"/>
</dbReference>
<dbReference type="Pfam" id="PF00392">
    <property type="entry name" value="GntR"/>
    <property type="match status" value="1"/>
</dbReference>
<keyword evidence="9" id="KW-1185">Reference proteome</keyword>
<evidence type="ECO:0000256" key="6">
    <source>
        <dbReference type="SAM" id="MobiDB-lite"/>
    </source>
</evidence>
<dbReference type="EMBL" id="JBHTMP010000001">
    <property type="protein sequence ID" value="MFD1319512.1"/>
    <property type="molecule type" value="Genomic_DNA"/>
</dbReference>
<dbReference type="InterPro" id="IPR015424">
    <property type="entry name" value="PyrdxlP-dep_Trfase"/>
</dbReference>
<dbReference type="Gene3D" id="3.40.640.10">
    <property type="entry name" value="Type I PLP-dependent aspartate aminotransferase-like (Major domain)"/>
    <property type="match status" value="1"/>
</dbReference>
<feature type="domain" description="HTH gntR-type" evidence="7">
    <location>
        <begin position="9"/>
        <end position="77"/>
    </location>
</feature>
<comment type="caution">
    <text evidence="8">The sequence shown here is derived from an EMBL/GenBank/DDBJ whole genome shotgun (WGS) entry which is preliminary data.</text>
</comment>
<evidence type="ECO:0000259" key="7">
    <source>
        <dbReference type="PROSITE" id="PS50949"/>
    </source>
</evidence>
<keyword evidence="8" id="KW-0808">Transferase</keyword>
<comment type="similarity">
    <text evidence="1">In the C-terminal section; belongs to the class-I pyridoxal-phosphate-dependent aminotransferase family.</text>
</comment>
<dbReference type="PANTHER" id="PTHR46577">
    <property type="entry name" value="HTH-TYPE TRANSCRIPTIONAL REGULATORY PROTEIN GABR"/>
    <property type="match status" value="1"/>
</dbReference>
<dbReference type="SUPFAM" id="SSF46785">
    <property type="entry name" value="Winged helix' DNA-binding domain"/>
    <property type="match status" value="1"/>
</dbReference>
<keyword evidence="5" id="KW-0804">Transcription</keyword>
<evidence type="ECO:0000313" key="9">
    <source>
        <dbReference type="Proteomes" id="UP001597260"/>
    </source>
</evidence>